<accession>F8AK59</accession>
<dbReference type="RefSeq" id="WP_013867607.1">
    <property type="nucleotide sequence ID" value="NC_015636.1"/>
</dbReference>
<gene>
    <name evidence="9" type="ordered locus">Metok_1463</name>
</gene>
<dbReference type="EMBL" id="CP002792">
    <property type="protein sequence ID" value="AEH07426.1"/>
    <property type="molecule type" value="Genomic_DNA"/>
</dbReference>
<dbReference type="KEGG" id="mok:Metok_1463"/>
<dbReference type="GO" id="GO:0005737">
    <property type="term" value="C:cytoplasm"/>
    <property type="evidence" value="ECO:0007669"/>
    <property type="project" value="UniProtKB-SubCell"/>
</dbReference>
<dbReference type="GO" id="GO:0046982">
    <property type="term" value="F:protein heterodimerization activity"/>
    <property type="evidence" value="ECO:0007669"/>
    <property type="project" value="InterPro"/>
</dbReference>
<keyword evidence="6" id="KW-0963">Cytoplasm</keyword>
<evidence type="ECO:0000313" key="10">
    <source>
        <dbReference type="Proteomes" id="UP000009296"/>
    </source>
</evidence>
<dbReference type="eggNOG" id="arCOG02145">
    <property type="taxonomic scope" value="Archaea"/>
</dbReference>
<dbReference type="GeneID" id="10773621"/>
<dbReference type="GO" id="GO:0005694">
    <property type="term" value="C:chromosome"/>
    <property type="evidence" value="ECO:0007669"/>
    <property type="project" value="UniProtKB-SubCell"/>
</dbReference>
<reference evidence="9" key="1">
    <citation type="submission" date="2011-05" db="EMBL/GenBank/DDBJ databases">
        <title>Complete sequence of chromosome of Methanothermococcus okinawensis IH1.</title>
        <authorList>
            <consortium name="US DOE Joint Genome Institute"/>
            <person name="Lucas S."/>
            <person name="Han J."/>
            <person name="Lapidus A."/>
            <person name="Cheng J.-F."/>
            <person name="Goodwin L."/>
            <person name="Pitluck S."/>
            <person name="Peters L."/>
            <person name="Mikhailova N."/>
            <person name="Held B."/>
            <person name="Han C."/>
            <person name="Tapia R."/>
            <person name="Land M."/>
            <person name="Hauser L."/>
            <person name="Kyrpides N."/>
            <person name="Ivanova N."/>
            <person name="Pagani I."/>
            <person name="Sieprawska-Lupa M."/>
            <person name="Takai K."/>
            <person name="Miyazaki J."/>
            <person name="Whitman W."/>
            <person name="Woyke T."/>
        </authorList>
    </citation>
    <scope>NUCLEOTIDE SEQUENCE [LARGE SCALE GENOMIC DNA]</scope>
    <source>
        <strain evidence="9">IH1</strain>
    </source>
</reference>
<proteinExistence type="inferred from homology"/>
<name>F8AK59_METOI</name>
<comment type="function">
    <text evidence="1">Binds and compact DNA (95 to 150 base pairs) to form nucleosome-like structures that contain positive DNA supercoils. Increases the resistance of DNA to thermal denaturation (in vitro).</text>
</comment>
<keyword evidence="7" id="KW-0238">DNA-binding</keyword>
<dbReference type="InterPro" id="IPR050004">
    <property type="entry name" value="HmfB-like"/>
</dbReference>
<dbReference type="Proteomes" id="UP000009296">
    <property type="component" value="Chromosome"/>
</dbReference>
<dbReference type="Gene3D" id="1.10.20.10">
    <property type="entry name" value="Histone, subunit A"/>
    <property type="match status" value="1"/>
</dbReference>
<dbReference type="OrthoDB" id="7514at2157"/>
<sequence length="99" mass="11582">MIPKGTVKRLMKENTDMNISAESVEKLVEILQEYIVTTTKMAEDNARKDKRKTIKARDIENCDEERLRVKIMEIADRTEKVNILTKEFLKVLASELLRE</sequence>
<evidence type="ECO:0000256" key="5">
    <source>
        <dbReference type="ARBA" id="ARBA00022454"/>
    </source>
</evidence>
<organism evidence="9 10">
    <name type="scientific">Methanothermococcus okinawensis (strain DSM 14208 / JCM 11175 / IH1)</name>
    <dbReference type="NCBI Taxonomy" id="647113"/>
    <lineage>
        <taxon>Archaea</taxon>
        <taxon>Methanobacteriati</taxon>
        <taxon>Methanobacteriota</taxon>
        <taxon>Methanomada group</taxon>
        <taxon>Methanococci</taxon>
        <taxon>Methanococcales</taxon>
        <taxon>Methanococcaceae</taxon>
        <taxon>Methanothermococcus</taxon>
    </lineage>
</organism>
<dbReference type="SUPFAM" id="SSF47113">
    <property type="entry name" value="Histone-fold"/>
    <property type="match status" value="1"/>
</dbReference>
<feature type="domain" description="Transcription factor CBF/NF-Y/archaeal histone" evidence="8">
    <location>
        <begin position="2"/>
        <end position="62"/>
    </location>
</feature>
<dbReference type="HOGENOM" id="CLU_2340228_0_0_2"/>
<dbReference type="GO" id="GO:0003677">
    <property type="term" value="F:DNA binding"/>
    <property type="evidence" value="ECO:0007669"/>
    <property type="project" value="UniProtKB-KW"/>
</dbReference>
<evidence type="ECO:0000256" key="1">
    <source>
        <dbReference type="ARBA" id="ARBA00003773"/>
    </source>
</evidence>
<dbReference type="InterPro" id="IPR003958">
    <property type="entry name" value="CBFA_NFYB_domain"/>
</dbReference>
<evidence type="ECO:0000259" key="8">
    <source>
        <dbReference type="Pfam" id="PF00808"/>
    </source>
</evidence>
<dbReference type="InterPro" id="IPR009072">
    <property type="entry name" value="Histone-fold"/>
</dbReference>
<evidence type="ECO:0000256" key="2">
    <source>
        <dbReference type="ARBA" id="ARBA00004286"/>
    </source>
</evidence>
<evidence type="ECO:0000256" key="6">
    <source>
        <dbReference type="ARBA" id="ARBA00022490"/>
    </source>
</evidence>
<evidence type="ECO:0000256" key="7">
    <source>
        <dbReference type="ARBA" id="ARBA00023125"/>
    </source>
</evidence>
<dbReference type="Pfam" id="PF00808">
    <property type="entry name" value="CBFD_NFYB_HMF"/>
    <property type="match status" value="1"/>
</dbReference>
<dbReference type="AlphaFoldDB" id="F8AK59"/>
<evidence type="ECO:0000256" key="3">
    <source>
        <dbReference type="ARBA" id="ARBA00004496"/>
    </source>
</evidence>
<comment type="subcellular location">
    <subcellularLocation>
        <location evidence="2">Chromosome</location>
    </subcellularLocation>
    <subcellularLocation>
        <location evidence="3">Cytoplasm</location>
    </subcellularLocation>
</comment>
<dbReference type="STRING" id="647113.Metok_1463"/>
<comment type="similarity">
    <text evidence="4">Belongs to the archaeal histone HMF family.</text>
</comment>
<dbReference type="NCBIfam" id="NF043032">
    <property type="entry name" value="archaea_histone"/>
    <property type="match status" value="1"/>
</dbReference>
<keyword evidence="5" id="KW-0158">Chromosome</keyword>
<dbReference type="CDD" id="cd22909">
    <property type="entry name" value="HFD_archaea_histone-like"/>
    <property type="match status" value="1"/>
</dbReference>
<protein>
    <submittedName>
        <fullName evidence="9">Transcription factor CBF/NF-Y/histone domain-containing protein</fullName>
    </submittedName>
</protein>
<keyword evidence="10" id="KW-1185">Reference proteome</keyword>
<evidence type="ECO:0000313" key="9">
    <source>
        <dbReference type="EMBL" id="AEH07426.1"/>
    </source>
</evidence>
<evidence type="ECO:0000256" key="4">
    <source>
        <dbReference type="ARBA" id="ARBA00008264"/>
    </source>
</evidence>